<sequence>MHQPANLWDDQILLLQKFLVLFGKVVVQPVFDQYLSAVEVMLLIIIKAQAVFKIPSTLTRPHRERVKAAGSRAGSIDAALVFAQKNTSGICADRFEYINGITFIGKRHGFAVSEQHIVRAADTAMLVTQVLSHPVGIQALNHHAIFNMTAAMTAATAVI</sequence>
<dbReference type="AlphaFoldDB" id="C0D2D2"/>
<proteinExistence type="predicted"/>
<organism evidence="1 2">
    <name type="scientific">[Clostridium] asparagiforme DSM 15981</name>
    <dbReference type="NCBI Taxonomy" id="518636"/>
    <lineage>
        <taxon>Bacteria</taxon>
        <taxon>Bacillati</taxon>
        <taxon>Bacillota</taxon>
        <taxon>Clostridia</taxon>
        <taxon>Lachnospirales</taxon>
        <taxon>Lachnospiraceae</taxon>
        <taxon>Enterocloster</taxon>
    </lineage>
</organism>
<accession>C0D2D2</accession>
<comment type="caution">
    <text evidence="1">The sequence shown here is derived from an EMBL/GenBank/DDBJ whole genome shotgun (WGS) entry which is preliminary data.</text>
</comment>
<dbReference type="EMBL" id="ACCJ01000262">
    <property type="protein sequence ID" value="EEG54501.1"/>
    <property type="molecule type" value="Genomic_DNA"/>
</dbReference>
<keyword evidence="2" id="KW-1185">Reference proteome</keyword>
<gene>
    <name evidence="1" type="ORF">CLOSTASPAR_03422</name>
</gene>
<protein>
    <submittedName>
        <fullName evidence="1">Uncharacterized protein</fullName>
    </submittedName>
</protein>
<evidence type="ECO:0000313" key="2">
    <source>
        <dbReference type="Proteomes" id="UP000004756"/>
    </source>
</evidence>
<name>C0D2D2_9FIRM</name>
<evidence type="ECO:0000313" key="1">
    <source>
        <dbReference type="EMBL" id="EEG54501.1"/>
    </source>
</evidence>
<reference evidence="1 2" key="1">
    <citation type="submission" date="2009-02" db="EMBL/GenBank/DDBJ databases">
        <title>Draft genome sequence of Clostridium asparagiforme (DSM 15981).</title>
        <authorList>
            <person name="Sudarsanam P."/>
            <person name="Ley R."/>
            <person name="Guruge J."/>
            <person name="Turnbaugh P.J."/>
            <person name="Mahowald M."/>
            <person name="Liep D."/>
            <person name="Gordon J."/>
        </authorList>
    </citation>
    <scope>NUCLEOTIDE SEQUENCE [LARGE SCALE GENOMIC DNA]</scope>
    <source>
        <strain evidence="1 2">DSM 15981</strain>
    </source>
</reference>
<dbReference type="HOGENOM" id="CLU_1657748_0_0_9"/>
<dbReference type="Proteomes" id="UP000004756">
    <property type="component" value="Unassembled WGS sequence"/>
</dbReference>